<dbReference type="CTD" id="172642"/>
<dbReference type="Pfam" id="PF13857">
    <property type="entry name" value="Ank_5"/>
    <property type="match status" value="1"/>
</dbReference>
<dbReference type="InterPro" id="IPR002110">
    <property type="entry name" value="Ankyrin_rpt"/>
</dbReference>
<dbReference type="InParanoid" id="Q21117"/>
<feature type="repeat" description="ANK" evidence="3">
    <location>
        <begin position="514"/>
        <end position="547"/>
    </location>
</feature>
<evidence type="ECO:0000256" key="1">
    <source>
        <dbReference type="ARBA" id="ARBA00022737"/>
    </source>
</evidence>
<feature type="region of interest" description="Disordered" evidence="4">
    <location>
        <begin position="706"/>
        <end position="797"/>
    </location>
</feature>
<dbReference type="AGR" id="WB:WBGene00010498"/>
<feature type="repeat" description="ANK" evidence="3">
    <location>
        <begin position="548"/>
        <end position="580"/>
    </location>
</feature>
<organism evidence="5 6">
    <name type="scientific">Caenorhabditis elegans</name>
    <dbReference type="NCBI Taxonomy" id="6239"/>
    <lineage>
        <taxon>Eukaryota</taxon>
        <taxon>Metazoa</taxon>
        <taxon>Ecdysozoa</taxon>
        <taxon>Nematoda</taxon>
        <taxon>Chromadorea</taxon>
        <taxon>Rhabditida</taxon>
        <taxon>Rhabditina</taxon>
        <taxon>Rhabditomorpha</taxon>
        <taxon>Rhabditoidea</taxon>
        <taxon>Rhabditidae</taxon>
        <taxon>Peloderinae</taxon>
        <taxon>Caenorhabditis</taxon>
    </lineage>
</organism>
<evidence type="ECO:0000313" key="5">
    <source>
        <dbReference type="EMBL" id="CAB00035.4"/>
    </source>
</evidence>
<evidence type="ECO:0000256" key="2">
    <source>
        <dbReference type="ARBA" id="ARBA00023043"/>
    </source>
</evidence>
<feature type="compositionally biased region" description="Low complexity" evidence="4">
    <location>
        <begin position="713"/>
        <end position="722"/>
    </location>
</feature>
<evidence type="ECO:0000313" key="7">
    <source>
        <dbReference type="WormBase" id="K02B12.5"/>
    </source>
</evidence>
<dbReference type="AlphaFoldDB" id="Q21117"/>
<gene>
    <name evidence="5 7" type="primary">tnsl-1</name>
    <name evidence="5" type="ORF">CELE_K02B12.5</name>
    <name evidence="7" type="ORF">K02B12.5</name>
</gene>
<dbReference type="PROSITE" id="PS50088">
    <property type="entry name" value="ANK_REPEAT"/>
    <property type="match status" value="3"/>
</dbReference>
<dbReference type="SUPFAM" id="SSF52047">
    <property type="entry name" value="RNI-like"/>
    <property type="match status" value="1"/>
</dbReference>
<keyword evidence="2 3" id="KW-0040">ANK repeat</keyword>
<dbReference type="GeneID" id="172642"/>
<dbReference type="PROSITE" id="PS50297">
    <property type="entry name" value="ANK_REP_REGION"/>
    <property type="match status" value="3"/>
</dbReference>
<dbReference type="Proteomes" id="UP000001940">
    <property type="component" value="Chromosome I"/>
</dbReference>
<dbReference type="EMBL" id="BX284601">
    <property type="protein sequence ID" value="CAB00035.4"/>
    <property type="molecule type" value="Genomic_DNA"/>
</dbReference>
<protein>
    <submittedName>
        <fullName evidence="5">Tonsoku-like protein</fullName>
    </submittedName>
</protein>
<dbReference type="eggNOG" id="KOG0504">
    <property type="taxonomic scope" value="Eukaryota"/>
</dbReference>
<feature type="repeat" description="ANK" evidence="3">
    <location>
        <begin position="598"/>
        <end position="630"/>
    </location>
</feature>
<keyword evidence="1" id="KW-0677">Repeat</keyword>
<dbReference type="RefSeq" id="NP_001361839.1">
    <property type="nucleotide sequence ID" value="NM_001374927.3"/>
</dbReference>
<dbReference type="WormBase" id="K02B12.5">
    <property type="protein sequence ID" value="CE53745"/>
    <property type="gene ID" value="WBGene00010498"/>
    <property type="gene designation" value="tnsl-1"/>
</dbReference>
<dbReference type="UCSC" id="K02B12.5">
    <property type="organism name" value="c. elegans"/>
</dbReference>
<dbReference type="Gene3D" id="3.80.10.10">
    <property type="entry name" value="Ribonuclease Inhibitor"/>
    <property type="match status" value="1"/>
</dbReference>
<dbReference type="KEGG" id="cel:CELE_K02B12.5"/>
<keyword evidence="6" id="KW-1185">Reference proteome</keyword>
<dbReference type="Gene3D" id="1.25.40.10">
    <property type="entry name" value="Tetratricopeptide repeat domain"/>
    <property type="match status" value="1"/>
</dbReference>
<dbReference type="PaxDb" id="6239-K02B12.5"/>
<dbReference type="InterPro" id="IPR011990">
    <property type="entry name" value="TPR-like_helical_dom_sf"/>
</dbReference>
<dbReference type="SMART" id="SM00248">
    <property type="entry name" value="ANK"/>
    <property type="match status" value="3"/>
</dbReference>
<dbReference type="PANTHER" id="PTHR24171:SF9">
    <property type="entry name" value="ANKYRIN REPEAT DOMAIN-CONTAINING PROTEIN 39"/>
    <property type="match status" value="1"/>
</dbReference>
<accession>Q21117</accession>
<dbReference type="OrthoDB" id="4772757at2759"/>
<dbReference type="PhylomeDB" id="Q21117"/>
<dbReference type="Pfam" id="PF12796">
    <property type="entry name" value="Ank_2"/>
    <property type="match status" value="1"/>
</dbReference>
<evidence type="ECO:0000313" key="6">
    <source>
        <dbReference type="Proteomes" id="UP000001940"/>
    </source>
</evidence>
<sequence>MSSVKNKKEKEARKCMRNGKFSDAVDKFNEAAHELKQIGDLESAISLCEEGSKLAREHRKYFEGSLCERTLSEIYAELGNRESCLQHIVSFRKLAKECGSRSQEQLSYHVEAWCLQQLFLNGEAERTDIERAIELTKKARELVDLYKSSFKESEPGGAPKVRKAQLFTLEAQLQNQIGNNARAMQLLDKTEGLLRVNDKSMRFEMLRTKCSIAPVNQRVDIAELMDDDASEDKKAQTLCELSHQYLLANRLDKAYKSLAEAYFFHEARFPAHELEDTVKRICIIYRLVKYNKIRKNPQMEPKLSKCQLYEAIGDLYDQYFQTLMAKEKKEYRQFVRDNILMSYQKMLEFKRNDEDALRAYQGMALVYSDLDEHSKSLEMFKNLLELLMKTGATEEKILDTRVSIFGCMCKLDFTDLEPMFNELNGKILRLDTKRELYENWANYWSDKRNEENAIKWKQETDNIPEVVIKNEDDETDVLYWKLSDEDVLERCKEENELLKLDLLTEHQLNKTNDKGETVLHQAAMKSENEAVIERLCRRGCKVNAKDNGGWTPLSEAVAHNQYGNVLVLLRYGAEVNARSAESFMSEESQNSSTELNHSRLTPLMEACTNGYVDIAQLLIDNRASVDLRDSAGWTAYQHLKRFIDENEYTERHLKFAENLKILTANYKAPVNIPPPHPINRIPRIHQEEEDIPPDDVEDGMIYAMAASRKRRNSNNSDNSSNTSKRKQRSEENIKPPNSTPPTTAHSNRKRLVQPSLITSKRVQRQNSSSSLTSNPRNSISPRRSISPTTTVRSAPSVFGGDDDLQIVGFKKLNGRSPLPRKKPTPTIRPVVITPRPPIIQQKSLDIPVKCCFEGNSAEKIQPVMLLFPRTLTISEAKARVLSNNTSISQLKISRAWKQDDVDKCLLGDELTLNHLAGSGQLVLVFQLTAPSADEVYQKIVKNQISDVTNRLKLLSTESELDLSDLYLNSLELLDVTRTLNKCERPQNFSLNLSHCDLSIDDEANLQSVIDECSELVLANTISTTRFSGIFEKPKPLLKKLTIQCIDFREESQIIKVLNQCSNIESLNLSGIRLLANNTSIDTIIPSVFIGMSHLKKLDLSFNSSWISDQIWILILGELKNLEELTINETKTKVEFESDWLSHLCSFSARGSDLHWDSVFETLSVMERITHVDVSYSTVDPSLPQELHSGCPRALNILY</sequence>
<dbReference type="PIR" id="T23222">
    <property type="entry name" value="T23222"/>
</dbReference>
<dbReference type="PANTHER" id="PTHR24171">
    <property type="entry name" value="ANKYRIN REPEAT DOMAIN-CONTAINING PROTEIN 39-RELATED"/>
    <property type="match status" value="1"/>
</dbReference>
<dbReference type="InterPro" id="IPR032675">
    <property type="entry name" value="LRR_dom_sf"/>
</dbReference>
<dbReference type="SUPFAM" id="SSF48452">
    <property type="entry name" value="TPR-like"/>
    <property type="match status" value="1"/>
</dbReference>
<proteinExistence type="predicted"/>
<reference evidence="5 6" key="1">
    <citation type="journal article" date="1998" name="Science">
        <title>Genome sequence of the nematode C. elegans: a platform for investigating biology.</title>
        <authorList>
            <consortium name="The C. elegans sequencing consortium"/>
            <person name="Sulson J.E."/>
            <person name="Waterston R."/>
        </authorList>
    </citation>
    <scope>NUCLEOTIDE SEQUENCE [LARGE SCALE GENOMIC DNA]</scope>
    <source>
        <strain evidence="5 6">Bristol N2</strain>
    </source>
</reference>
<evidence type="ECO:0000256" key="4">
    <source>
        <dbReference type="SAM" id="MobiDB-lite"/>
    </source>
</evidence>
<dbReference type="InterPro" id="IPR036770">
    <property type="entry name" value="Ankyrin_rpt-contain_sf"/>
</dbReference>
<dbReference type="Bgee" id="WBGene00010498">
    <property type="expression patterns" value="Expressed in germ line (C elegans) and 4 other cell types or tissues"/>
</dbReference>
<name>Q21117_CAEEL</name>
<dbReference type="SMR" id="Q21117"/>
<dbReference type="STRING" id="6239.K02B12.5.1"/>
<feature type="compositionally biased region" description="Low complexity" evidence="4">
    <location>
        <begin position="766"/>
        <end position="793"/>
    </location>
</feature>
<evidence type="ECO:0000256" key="3">
    <source>
        <dbReference type="PROSITE-ProRule" id="PRU00023"/>
    </source>
</evidence>
<dbReference type="HOGENOM" id="CLU_007730_0_0_1"/>
<dbReference type="Gene3D" id="1.25.40.20">
    <property type="entry name" value="Ankyrin repeat-containing domain"/>
    <property type="match status" value="1"/>
</dbReference>
<dbReference type="SUPFAM" id="SSF48403">
    <property type="entry name" value="Ankyrin repeat"/>
    <property type="match status" value="1"/>
</dbReference>